<keyword evidence="1" id="KW-0812">Transmembrane</keyword>
<dbReference type="EMBL" id="BAABZQ010000001">
    <property type="protein sequence ID" value="GAA6501563.1"/>
    <property type="molecule type" value="Genomic_DNA"/>
</dbReference>
<feature type="transmembrane region" description="Helical" evidence="1">
    <location>
        <begin position="213"/>
        <end position="231"/>
    </location>
</feature>
<dbReference type="RefSeq" id="WP_033142985.1">
    <property type="nucleotide sequence ID" value="NZ_AP031413.1"/>
</dbReference>
<keyword evidence="1" id="KW-1133">Transmembrane helix</keyword>
<evidence type="ECO:0000313" key="3">
    <source>
        <dbReference type="Proteomes" id="UP001600941"/>
    </source>
</evidence>
<evidence type="ECO:0000256" key="1">
    <source>
        <dbReference type="SAM" id="Phobius"/>
    </source>
</evidence>
<accession>A0ABQ0BYF9</accession>
<comment type="caution">
    <text evidence="2">The sequence shown here is derived from an EMBL/GenBank/DDBJ whole genome shotgun (WGS) entry which is preliminary data.</text>
</comment>
<proteinExistence type="predicted"/>
<feature type="transmembrane region" description="Helical" evidence="1">
    <location>
        <begin position="55"/>
        <end position="77"/>
    </location>
</feature>
<reference evidence="2 3" key="1">
    <citation type="submission" date="2024-04" db="EMBL/GenBank/DDBJ databases">
        <title>Defined microbial consortia suppress multidrug-resistant proinflammatory Enterobacteriaceae via ecological control.</title>
        <authorList>
            <person name="Furuichi M."/>
            <person name="Kawaguchi T."/>
            <person name="Pust M."/>
            <person name="Yasuma K."/>
            <person name="Plichta D."/>
            <person name="Hasegawa N."/>
            <person name="Ohya T."/>
            <person name="Bhattarai S."/>
            <person name="Sasajima S."/>
            <person name="Aoto Y."/>
            <person name="Tuganbaev T."/>
            <person name="Yaginuma M."/>
            <person name="Ueda M."/>
            <person name="Okahashi N."/>
            <person name="Amafuji K."/>
            <person name="Kiridooshi Y."/>
            <person name="Sugita K."/>
            <person name="Strazar M."/>
            <person name="Skelly A."/>
            <person name="Suda W."/>
            <person name="Hattori M."/>
            <person name="Nakamoto N."/>
            <person name="Caballero S."/>
            <person name="Norman J."/>
            <person name="Olle B."/>
            <person name="Tanoue T."/>
            <person name="Arita M."/>
            <person name="Bucci V."/>
            <person name="Atarashi K."/>
            <person name="Xavier R."/>
            <person name="Honda K."/>
        </authorList>
    </citation>
    <scope>NUCLEOTIDE SEQUENCE [LARGE SCALE GENOMIC DNA]</scope>
    <source>
        <strain evidence="3">k34-0107-D12</strain>
    </source>
</reference>
<keyword evidence="1" id="KW-0472">Membrane</keyword>
<sequence>MADNKIKIPFPPIDEARKEASLQKIHREISHKSLPVPVSFPELLLDQMHYISLEYWVIQAFFLLAVVLFTTCFGTLIKDSASILPSACAISSGLGLAAVLELSKSRSRHMAELEQSCCFNLGQIWSVKLLLSAGLNLCILTLLFFSVQGKTKYGIFALCLYLLVPFVLSNICYFFLLTTRRFASQKAILSGTFLLLCLFSLFPTAFPRAYLDVYLPVWAIVLAAGILLLAFELHRLFHSLNTGGKELCWN</sequence>
<dbReference type="Proteomes" id="UP001600941">
    <property type="component" value="Unassembled WGS sequence"/>
</dbReference>
<feature type="transmembrane region" description="Helical" evidence="1">
    <location>
        <begin position="124"/>
        <end position="147"/>
    </location>
</feature>
<protein>
    <recommendedName>
        <fullName evidence="4">ABC-2 transporter permease</fullName>
    </recommendedName>
</protein>
<keyword evidence="3" id="KW-1185">Reference proteome</keyword>
<evidence type="ECO:0000313" key="2">
    <source>
        <dbReference type="EMBL" id="GAA6501563.1"/>
    </source>
</evidence>
<gene>
    <name evidence="2" type="ORF">K340107D12_43790</name>
</gene>
<feature type="transmembrane region" description="Helical" evidence="1">
    <location>
        <begin position="83"/>
        <end position="103"/>
    </location>
</feature>
<evidence type="ECO:0008006" key="4">
    <source>
        <dbReference type="Google" id="ProtNLM"/>
    </source>
</evidence>
<feature type="transmembrane region" description="Helical" evidence="1">
    <location>
        <begin position="153"/>
        <end position="176"/>
    </location>
</feature>
<name>A0ABQ0BYF9_9FIRM</name>
<feature type="transmembrane region" description="Helical" evidence="1">
    <location>
        <begin position="188"/>
        <end position="207"/>
    </location>
</feature>
<organism evidence="2 3">
    <name type="scientific">Blautia parvula</name>
    <dbReference type="NCBI Taxonomy" id="2877527"/>
    <lineage>
        <taxon>Bacteria</taxon>
        <taxon>Bacillati</taxon>
        <taxon>Bacillota</taxon>
        <taxon>Clostridia</taxon>
        <taxon>Lachnospirales</taxon>
        <taxon>Lachnospiraceae</taxon>
        <taxon>Blautia</taxon>
    </lineage>
</organism>